<gene>
    <name evidence="2" type="ORF">AAIA72_03225</name>
</gene>
<accession>A0AB39UXY2</accession>
<dbReference type="KEGG" id="tcd:AAIA72_03225"/>
<feature type="compositionally biased region" description="Low complexity" evidence="1">
    <location>
        <begin position="133"/>
        <end position="149"/>
    </location>
</feature>
<dbReference type="SUPFAM" id="SSF58113">
    <property type="entry name" value="Apolipoprotein A-I"/>
    <property type="match status" value="1"/>
</dbReference>
<organism evidence="2">
    <name type="scientific">Thermohahella caldifontis</name>
    <dbReference type="NCBI Taxonomy" id="3142973"/>
    <lineage>
        <taxon>Bacteria</taxon>
        <taxon>Pseudomonadati</taxon>
        <taxon>Pseudomonadota</taxon>
        <taxon>Gammaproteobacteria</taxon>
        <taxon>Oceanospirillales</taxon>
        <taxon>Hahellaceae</taxon>
        <taxon>Thermohahella</taxon>
    </lineage>
</organism>
<dbReference type="PANTHER" id="PTHR38664">
    <property type="entry name" value="SLR0058 PROTEIN"/>
    <property type="match status" value="1"/>
</dbReference>
<evidence type="ECO:0000313" key="2">
    <source>
        <dbReference type="EMBL" id="XDT73013.1"/>
    </source>
</evidence>
<dbReference type="AlphaFoldDB" id="A0AB39UXY2"/>
<dbReference type="NCBIfam" id="TIGR01837">
    <property type="entry name" value="PHA_granule_1"/>
    <property type="match status" value="1"/>
</dbReference>
<protein>
    <submittedName>
        <fullName evidence="2">Phasin family protein</fullName>
    </submittedName>
</protein>
<feature type="region of interest" description="Disordered" evidence="1">
    <location>
        <begin position="121"/>
        <end position="149"/>
    </location>
</feature>
<sequence>MTEENDKNLSKKIRESARQIWLAGLGAYNKAGEDTEKLFERLVKEGEALEDLTRGVLEKQIKVVEGTVEEVKKNANTTWDKLESVFDQRVSRALKRLGIPTSEDIRALEARIETLEKELEKARAEASRRKAGSKASAKAGTRSKSSPGA</sequence>
<dbReference type="Pfam" id="PF05597">
    <property type="entry name" value="Phasin"/>
    <property type="match status" value="1"/>
</dbReference>
<dbReference type="InterPro" id="IPR008769">
    <property type="entry name" value="PhaF_PhaI"/>
</dbReference>
<dbReference type="EMBL" id="CP154858">
    <property type="protein sequence ID" value="XDT73013.1"/>
    <property type="molecule type" value="Genomic_DNA"/>
</dbReference>
<dbReference type="RefSeq" id="WP_369602014.1">
    <property type="nucleotide sequence ID" value="NZ_CP154858.1"/>
</dbReference>
<name>A0AB39UXY2_9GAMM</name>
<dbReference type="PANTHER" id="PTHR38664:SF1">
    <property type="entry name" value="SLR0058 PROTEIN"/>
    <property type="match status" value="1"/>
</dbReference>
<evidence type="ECO:0000256" key="1">
    <source>
        <dbReference type="SAM" id="MobiDB-lite"/>
    </source>
</evidence>
<proteinExistence type="predicted"/>
<reference evidence="2" key="1">
    <citation type="submission" date="2024-05" db="EMBL/GenBank/DDBJ databases">
        <title>Genome sequencing of novel strain.</title>
        <authorList>
            <person name="Ganbat D."/>
            <person name="Ganbat S."/>
            <person name="Lee S.-J."/>
        </authorList>
    </citation>
    <scope>NUCLEOTIDE SEQUENCE</scope>
    <source>
        <strain evidence="2">SMD15-11</strain>
    </source>
</reference>